<protein>
    <submittedName>
        <fullName evidence="9">Response regulator transcription factor</fullName>
    </submittedName>
</protein>
<gene>
    <name evidence="9" type="ORF">KAK10_09210</name>
</gene>
<dbReference type="EMBL" id="JAGMVS010000076">
    <property type="protein sequence ID" value="MCM2438075.1"/>
    <property type="molecule type" value="Genomic_DNA"/>
</dbReference>
<evidence type="ECO:0000256" key="4">
    <source>
        <dbReference type="ARBA" id="ARBA00023125"/>
    </source>
</evidence>
<evidence type="ECO:0000256" key="1">
    <source>
        <dbReference type="ARBA" id="ARBA00022553"/>
    </source>
</evidence>
<evidence type="ECO:0000256" key="3">
    <source>
        <dbReference type="ARBA" id="ARBA00023015"/>
    </source>
</evidence>
<evidence type="ECO:0000256" key="2">
    <source>
        <dbReference type="ARBA" id="ARBA00023012"/>
    </source>
</evidence>
<comment type="caution">
    <text evidence="9">The sequence shown here is derived from an EMBL/GenBank/DDBJ whole genome shotgun (WGS) entry which is preliminary data.</text>
</comment>
<evidence type="ECO:0000313" key="10">
    <source>
        <dbReference type="Proteomes" id="UP001057481"/>
    </source>
</evidence>
<keyword evidence="5" id="KW-0804">Transcription</keyword>
<name>A0ABT0VJR1_9LACO</name>
<dbReference type="Pfam" id="PF00196">
    <property type="entry name" value="GerE"/>
    <property type="match status" value="1"/>
</dbReference>
<keyword evidence="10" id="KW-1185">Reference proteome</keyword>
<dbReference type="InterPro" id="IPR000792">
    <property type="entry name" value="Tscrpt_reg_LuxR_C"/>
</dbReference>
<keyword evidence="1 6" id="KW-0597">Phosphoprotein</keyword>
<evidence type="ECO:0000259" key="8">
    <source>
        <dbReference type="PROSITE" id="PS50110"/>
    </source>
</evidence>
<reference evidence="9" key="1">
    <citation type="submission" date="2021-04" db="EMBL/GenBank/DDBJ databases">
        <title>Taxonomic assessment of Weissella genus.</title>
        <authorList>
            <person name="Fanelli F."/>
            <person name="Chieffi D."/>
            <person name="Dell'Aquila A."/>
            <person name="Gyu-Sung C."/>
            <person name="Franz C.M.A.P."/>
            <person name="Fusco V."/>
        </authorList>
    </citation>
    <scope>NUCLEOTIDE SEQUENCE</scope>
    <source>
        <strain evidence="9">LMG 25373</strain>
    </source>
</reference>
<keyword evidence="3" id="KW-0805">Transcription regulation</keyword>
<dbReference type="InterPro" id="IPR058245">
    <property type="entry name" value="NreC/VraR/RcsB-like_REC"/>
</dbReference>
<dbReference type="InterPro" id="IPR001789">
    <property type="entry name" value="Sig_transdc_resp-reg_receiver"/>
</dbReference>
<dbReference type="PANTHER" id="PTHR43214">
    <property type="entry name" value="TWO-COMPONENT RESPONSE REGULATOR"/>
    <property type="match status" value="1"/>
</dbReference>
<dbReference type="SMART" id="SM00421">
    <property type="entry name" value="HTH_LUXR"/>
    <property type="match status" value="1"/>
</dbReference>
<proteinExistence type="predicted"/>
<dbReference type="InterPro" id="IPR011006">
    <property type="entry name" value="CheY-like_superfamily"/>
</dbReference>
<dbReference type="InterPro" id="IPR039420">
    <property type="entry name" value="WalR-like"/>
</dbReference>
<dbReference type="PROSITE" id="PS50043">
    <property type="entry name" value="HTH_LUXR_2"/>
    <property type="match status" value="1"/>
</dbReference>
<evidence type="ECO:0000313" key="9">
    <source>
        <dbReference type="EMBL" id="MCM2438075.1"/>
    </source>
</evidence>
<dbReference type="PRINTS" id="PR00038">
    <property type="entry name" value="HTHLUXR"/>
</dbReference>
<feature type="modified residue" description="4-aspartylphosphate" evidence="6">
    <location>
        <position position="58"/>
    </location>
</feature>
<dbReference type="CDD" id="cd17535">
    <property type="entry name" value="REC_NarL-like"/>
    <property type="match status" value="1"/>
</dbReference>
<feature type="domain" description="HTH luxR-type" evidence="7">
    <location>
        <begin position="139"/>
        <end position="204"/>
    </location>
</feature>
<evidence type="ECO:0000256" key="6">
    <source>
        <dbReference type="PROSITE-ProRule" id="PRU00169"/>
    </source>
</evidence>
<dbReference type="CDD" id="cd06170">
    <property type="entry name" value="LuxR_C_like"/>
    <property type="match status" value="1"/>
</dbReference>
<dbReference type="InterPro" id="IPR036388">
    <property type="entry name" value="WH-like_DNA-bd_sf"/>
</dbReference>
<dbReference type="Gene3D" id="1.10.10.10">
    <property type="entry name" value="Winged helix-like DNA-binding domain superfamily/Winged helix DNA-binding domain"/>
    <property type="match status" value="1"/>
</dbReference>
<keyword evidence="4" id="KW-0238">DNA-binding</keyword>
<evidence type="ECO:0000259" key="7">
    <source>
        <dbReference type="PROSITE" id="PS50043"/>
    </source>
</evidence>
<feature type="domain" description="Response regulatory" evidence="8">
    <location>
        <begin position="5"/>
        <end position="123"/>
    </location>
</feature>
<dbReference type="Pfam" id="PF00072">
    <property type="entry name" value="Response_reg"/>
    <property type="match status" value="1"/>
</dbReference>
<evidence type="ECO:0000256" key="5">
    <source>
        <dbReference type="ARBA" id="ARBA00023163"/>
    </source>
</evidence>
<keyword evidence="2" id="KW-0902">Two-component regulatory system</keyword>
<dbReference type="Gene3D" id="3.40.50.2300">
    <property type="match status" value="1"/>
</dbReference>
<accession>A0ABT0VJR1</accession>
<dbReference type="InterPro" id="IPR016032">
    <property type="entry name" value="Sig_transdc_resp-reg_C-effctor"/>
</dbReference>
<sequence length="208" mass="23433">MNEYKLVLVDDHPLIVEGLTNMVEQTDNIKIVATAANGADALMIIKRTNLPIDLVIFDYRMPTMLGDEFLKKLNAINFLGRTLLLTTFEDQVIFEKMWGSGLDGILLKTASVTEIINTAKFLIDNPSNKVWYQDTVGHNKDNQNPLTIKEQTVLSKIAQGEHVKEISEELRLSERTIKYHLTDIYNKLGTSNRAQAVAISISEGWISL</sequence>
<dbReference type="SUPFAM" id="SSF52172">
    <property type="entry name" value="CheY-like"/>
    <property type="match status" value="1"/>
</dbReference>
<dbReference type="PROSITE" id="PS50110">
    <property type="entry name" value="RESPONSE_REGULATORY"/>
    <property type="match status" value="1"/>
</dbReference>
<dbReference type="RefSeq" id="WP_205143984.1">
    <property type="nucleotide sequence ID" value="NZ_JAFBDN010000016.1"/>
</dbReference>
<dbReference type="SUPFAM" id="SSF46894">
    <property type="entry name" value="C-terminal effector domain of the bipartite response regulators"/>
    <property type="match status" value="1"/>
</dbReference>
<organism evidence="9 10">
    <name type="scientific">Periweissella beninensis</name>
    <dbReference type="NCBI Taxonomy" id="504936"/>
    <lineage>
        <taxon>Bacteria</taxon>
        <taxon>Bacillati</taxon>
        <taxon>Bacillota</taxon>
        <taxon>Bacilli</taxon>
        <taxon>Lactobacillales</taxon>
        <taxon>Lactobacillaceae</taxon>
        <taxon>Periweissella</taxon>
    </lineage>
</organism>
<dbReference type="Proteomes" id="UP001057481">
    <property type="component" value="Unassembled WGS sequence"/>
</dbReference>
<dbReference type="SMART" id="SM00448">
    <property type="entry name" value="REC"/>
    <property type="match status" value="1"/>
</dbReference>